<evidence type="ECO:0000256" key="4">
    <source>
        <dbReference type="ARBA" id="ARBA00022737"/>
    </source>
</evidence>
<feature type="non-terminal residue" evidence="11">
    <location>
        <position position="1"/>
    </location>
</feature>
<dbReference type="InterPro" id="IPR036060">
    <property type="entry name" value="Znf_C2H2C_sf"/>
</dbReference>
<feature type="compositionally biased region" description="Acidic residues" evidence="10">
    <location>
        <begin position="552"/>
        <end position="562"/>
    </location>
</feature>
<feature type="non-terminal residue" evidence="11">
    <location>
        <position position="1013"/>
    </location>
</feature>
<feature type="region of interest" description="Disordered" evidence="10">
    <location>
        <begin position="727"/>
        <end position="765"/>
    </location>
</feature>
<accession>A0A085NSU9</accession>
<dbReference type="GO" id="GO:0005634">
    <property type="term" value="C:nucleus"/>
    <property type="evidence" value="ECO:0007669"/>
    <property type="project" value="UniProtKB-SubCell"/>
</dbReference>
<dbReference type="PANTHER" id="PTHR10816">
    <property type="entry name" value="MYELIN TRANSCRIPTION FACTOR 1-RELATED"/>
    <property type="match status" value="1"/>
</dbReference>
<dbReference type="Proteomes" id="UP000030758">
    <property type="component" value="Unassembled WGS sequence"/>
</dbReference>
<comment type="similarity">
    <text evidence="2">Belongs to the MYT1 family.</text>
</comment>
<reference evidence="11" key="1">
    <citation type="journal article" date="2014" name="Nat. Genet.">
        <title>Genome and transcriptome of the porcine whipworm Trichuris suis.</title>
        <authorList>
            <person name="Jex A.R."/>
            <person name="Nejsum P."/>
            <person name="Schwarz E.M."/>
            <person name="Hu L."/>
            <person name="Young N.D."/>
            <person name="Hall R.S."/>
            <person name="Korhonen P.K."/>
            <person name="Liao S."/>
            <person name="Thamsborg S."/>
            <person name="Xia J."/>
            <person name="Xu P."/>
            <person name="Wang S."/>
            <person name="Scheerlinck J.P."/>
            <person name="Hofmann A."/>
            <person name="Sternberg P.W."/>
            <person name="Wang J."/>
            <person name="Gasser R.B."/>
        </authorList>
    </citation>
    <scope>NUCLEOTIDE SEQUENCE [LARGE SCALE GENOMIC DNA]</scope>
    <source>
        <strain evidence="11">DCEP-RM93F</strain>
    </source>
</reference>
<dbReference type="GO" id="GO:0008270">
    <property type="term" value="F:zinc ion binding"/>
    <property type="evidence" value="ECO:0007669"/>
    <property type="project" value="UniProtKB-KW"/>
</dbReference>
<comment type="subcellular location">
    <subcellularLocation>
        <location evidence="1">Nucleus</location>
    </subcellularLocation>
</comment>
<evidence type="ECO:0000256" key="10">
    <source>
        <dbReference type="SAM" id="MobiDB-lite"/>
    </source>
</evidence>
<name>A0A085NSU9_9BILA</name>
<keyword evidence="8" id="KW-0804">Transcription</keyword>
<dbReference type="GO" id="GO:0000981">
    <property type="term" value="F:DNA-binding transcription factor activity, RNA polymerase II-specific"/>
    <property type="evidence" value="ECO:0007669"/>
    <property type="project" value="TreeGrafter"/>
</dbReference>
<dbReference type="Pfam" id="PF01530">
    <property type="entry name" value="zf-C2HC"/>
    <property type="match status" value="4"/>
</dbReference>
<evidence type="ECO:0000256" key="8">
    <source>
        <dbReference type="ARBA" id="ARBA00023163"/>
    </source>
</evidence>
<keyword evidence="4" id="KW-0677">Repeat</keyword>
<keyword evidence="7" id="KW-0805">Transcription regulation</keyword>
<dbReference type="InterPro" id="IPR002515">
    <property type="entry name" value="Znf_C2H2C"/>
</dbReference>
<evidence type="ECO:0000256" key="9">
    <source>
        <dbReference type="ARBA" id="ARBA00023242"/>
    </source>
</evidence>
<evidence type="ECO:0000256" key="1">
    <source>
        <dbReference type="ARBA" id="ARBA00004123"/>
    </source>
</evidence>
<keyword evidence="3" id="KW-0479">Metal-binding</keyword>
<sequence>LDSRSSGCTKLADWTSSYRSREAVNGGLISPFCWERSTSERHCIIVHPEAALLVLLPLEGCRPSTAPLFHMSNEGDNSFGDCSRELCTSIEAVLESVEQLLISVVVNIADEMDNVNAVPSNSEGCSNATEEKVHEETVDINVSSVANPMDHEELHPVETASPKRPTDELGACQVGQPVKRRRKPDAKHIFHIVNIPSEGDEDDFGNPYDNLACQYGDPNENGFSDVVEIRKKNNEKDGRQWKMLDVNCGLVGTGLEIEKPSPLSKADHDQNQIDIDLRKGNRKLHSSDVSSSSGSLILPHKMTTTIDPAIGAAATLAEGHLKGHPAEHAEQVVWSKRMFEGNGFKDIKCPTPGCDGSGHSTGLYTHHRSLSGCPRKDKASPEVLALHQEAILRCPTVGCTGKGHVNSNRHTHRSVSGCPLAALEKQQRKLSKASVSECTYRRKGSSIEIADGYSNGKSPKDADHLRRSNSLWSSTLRKEELVEPAPVIRRSEASSPDVASNQKTGQPSPSADGCDEALDLSVGHKLKKSNCLYESYTDARDYWTVQNGTNKEDDEEEEEERMNEEAVSGEPMSESSALSLSAKNESEEEACTTEGEHGSEQAVGTLKSDAPDFLTESLVMCSGGGTNCVTPQGVEMRCPTAGCDGSGHITGNYSSHRSLSGCPRAGRPKRPKDETELLRCPVPGCDGSGHITGKYLTHRSVSGCPLPTRRTKMLLQAAQKRHENRRKILPHHDTGCSSPNESLKSNDKQLHHTAQPDEPPIMNPRSEKETINFLQECQTALPAQLLQAMRVNQLFLPSMFGVNLNIFQEQTAAAFLNHYRQMLMAAHLQNPIFTQLLAAAAATSGSSSNRCERSAGQHYSTTDNTQERERCEQDDVNQSERTRKSSPNVTSIQTDDDTPVDFQAVSDDENGDYSDTMDDDEDEEEGLNGIDNEDVEDDMEHIENDVEAEIAAREIMDSRDSASSPRSIHGSRNSPPTTCAANHVSTSGMGNNSRPIDFGPLVPSICDVHVRQC</sequence>
<protein>
    <recommendedName>
        <fullName evidence="12">Myelin transcription factor 1 domain-containing protein</fullName>
    </recommendedName>
</protein>
<keyword evidence="5" id="KW-0863">Zinc-finger</keyword>
<feature type="compositionally biased region" description="Polar residues" evidence="10">
    <location>
        <begin position="961"/>
        <end position="992"/>
    </location>
</feature>
<keyword evidence="6" id="KW-0862">Zinc</keyword>
<feature type="region of interest" description="Disordered" evidence="10">
    <location>
        <begin position="847"/>
        <end position="931"/>
    </location>
</feature>
<evidence type="ECO:0000256" key="7">
    <source>
        <dbReference type="ARBA" id="ARBA00023015"/>
    </source>
</evidence>
<evidence type="ECO:0000313" key="11">
    <source>
        <dbReference type="EMBL" id="KFD72545.1"/>
    </source>
</evidence>
<evidence type="ECO:0000256" key="2">
    <source>
        <dbReference type="ARBA" id="ARBA00010194"/>
    </source>
</evidence>
<dbReference type="GO" id="GO:0007399">
    <property type="term" value="P:nervous system development"/>
    <property type="evidence" value="ECO:0007669"/>
    <property type="project" value="UniProtKB-KW"/>
</dbReference>
<organism evidence="11">
    <name type="scientific">Trichuris suis</name>
    <name type="common">pig whipworm</name>
    <dbReference type="NCBI Taxonomy" id="68888"/>
    <lineage>
        <taxon>Eukaryota</taxon>
        <taxon>Metazoa</taxon>
        <taxon>Ecdysozoa</taxon>
        <taxon>Nematoda</taxon>
        <taxon>Enoplea</taxon>
        <taxon>Dorylaimia</taxon>
        <taxon>Trichinellida</taxon>
        <taxon>Trichuridae</taxon>
        <taxon>Trichuris</taxon>
    </lineage>
</organism>
<dbReference type="AlphaFoldDB" id="A0A085NSU9"/>
<feature type="region of interest" description="Disordered" evidence="10">
    <location>
        <begin position="654"/>
        <end position="675"/>
    </location>
</feature>
<dbReference type="EMBL" id="KL367477">
    <property type="protein sequence ID" value="KFD72545.1"/>
    <property type="molecule type" value="Genomic_DNA"/>
</dbReference>
<dbReference type="PANTHER" id="PTHR10816:SF15">
    <property type="entry name" value="MYELIN TRANSCRIPTION FACTOR 1-LIKE PROTEIN"/>
    <property type="match status" value="1"/>
</dbReference>
<proteinExistence type="inferred from homology"/>
<dbReference type="PROSITE" id="PS51802">
    <property type="entry name" value="ZF_CCHHC"/>
    <property type="match status" value="4"/>
</dbReference>
<feature type="region of interest" description="Disordered" evidence="10">
    <location>
        <begin position="483"/>
        <end position="516"/>
    </location>
</feature>
<evidence type="ECO:0000256" key="3">
    <source>
        <dbReference type="ARBA" id="ARBA00022723"/>
    </source>
</evidence>
<dbReference type="FunFam" id="4.10.320.30:FF:000001">
    <property type="entry name" value="Myelin transcription factor 1-like, a"/>
    <property type="match status" value="4"/>
</dbReference>
<evidence type="ECO:0000256" key="6">
    <source>
        <dbReference type="ARBA" id="ARBA00022833"/>
    </source>
</evidence>
<dbReference type="SUPFAM" id="SSF103637">
    <property type="entry name" value="CCHHC domain"/>
    <property type="match status" value="4"/>
</dbReference>
<feature type="region of interest" description="Disordered" evidence="10">
    <location>
        <begin position="957"/>
        <end position="992"/>
    </location>
</feature>
<feature type="compositionally biased region" description="Polar residues" evidence="10">
    <location>
        <begin position="493"/>
        <end position="509"/>
    </location>
</feature>
<keyword evidence="9" id="KW-0539">Nucleus</keyword>
<feature type="region of interest" description="Disordered" evidence="10">
    <location>
        <begin position="544"/>
        <end position="577"/>
    </location>
</feature>
<dbReference type="Gene3D" id="4.10.320.30">
    <property type="match status" value="4"/>
</dbReference>
<evidence type="ECO:0008006" key="12">
    <source>
        <dbReference type="Google" id="ProtNLM"/>
    </source>
</evidence>
<gene>
    <name evidence="11" type="ORF">M514_04014</name>
</gene>
<feature type="compositionally biased region" description="Basic and acidic residues" evidence="10">
    <location>
        <begin position="865"/>
        <end position="883"/>
    </location>
</feature>
<evidence type="ECO:0000256" key="5">
    <source>
        <dbReference type="ARBA" id="ARBA00022771"/>
    </source>
</evidence>
<dbReference type="GO" id="GO:0000978">
    <property type="term" value="F:RNA polymerase II cis-regulatory region sequence-specific DNA binding"/>
    <property type="evidence" value="ECO:0007669"/>
    <property type="project" value="TreeGrafter"/>
</dbReference>
<feature type="compositionally biased region" description="Acidic residues" evidence="10">
    <location>
        <begin position="906"/>
        <end position="931"/>
    </location>
</feature>